<dbReference type="CDD" id="cd21608">
    <property type="entry name" value="RRM2_NsCP33_like"/>
    <property type="match status" value="1"/>
</dbReference>
<feature type="domain" description="RRM" evidence="3">
    <location>
        <begin position="31"/>
        <end position="110"/>
    </location>
</feature>
<dbReference type="SMART" id="SM00360">
    <property type="entry name" value="RRM"/>
    <property type="match status" value="1"/>
</dbReference>
<dbReference type="EMBL" id="OZ020107">
    <property type="protein sequence ID" value="CAK9259629.1"/>
    <property type="molecule type" value="Genomic_DNA"/>
</dbReference>
<reference evidence="4" key="1">
    <citation type="submission" date="2024-02" db="EMBL/GenBank/DDBJ databases">
        <authorList>
            <consortium name="ELIXIR-Norway"/>
            <consortium name="Elixir Norway"/>
        </authorList>
    </citation>
    <scope>NUCLEOTIDE SEQUENCE</scope>
</reference>
<dbReference type="Pfam" id="PF00076">
    <property type="entry name" value="RRM_1"/>
    <property type="match status" value="1"/>
</dbReference>
<keyword evidence="1 2" id="KW-0694">RNA-binding</keyword>
<sequence length="119" mass="12937">MASHGEAVAAQSKLDGYDRPFDSGAGYDSEKKLFVGNLSWTVDDESIGAKFSDLHGKVLDAKVTFDKESGRSCGFGFVTYSNAEEVNEAIQNLDGVDFDGRQMRVNLAGDKSPLRTCEF</sequence>
<evidence type="ECO:0000256" key="1">
    <source>
        <dbReference type="ARBA" id="ARBA00022884"/>
    </source>
</evidence>
<dbReference type="SUPFAM" id="SSF54928">
    <property type="entry name" value="RNA-binding domain, RBD"/>
    <property type="match status" value="1"/>
</dbReference>
<gene>
    <name evidence="4" type="ORF">CSSPJE1EN1_LOCUS5107</name>
</gene>
<proteinExistence type="predicted"/>
<dbReference type="InterPro" id="IPR012677">
    <property type="entry name" value="Nucleotide-bd_a/b_plait_sf"/>
</dbReference>
<evidence type="ECO:0000259" key="3">
    <source>
        <dbReference type="PROSITE" id="PS50102"/>
    </source>
</evidence>
<dbReference type="PANTHER" id="PTHR48027">
    <property type="entry name" value="HETEROGENEOUS NUCLEAR RIBONUCLEOPROTEIN 87F-RELATED"/>
    <property type="match status" value="1"/>
</dbReference>
<dbReference type="Proteomes" id="UP001497444">
    <property type="component" value="Chromosome 12"/>
</dbReference>
<evidence type="ECO:0000256" key="2">
    <source>
        <dbReference type="PROSITE-ProRule" id="PRU00176"/>
    </source>
</evidence>
<evidence type="ECO:0000313" key="5">
    <source>
        <dbReference type="Proteomes" id="UP001497444"/>
    </source>
</evidence>
<keyword evidence="5" id="KW-1185">Reference proteome</keyword>
<dbReference type="PROSITE" id="PS50102">
    <property type="entry name" value="RRM"/>
    <property type="match status" value="1"/>
</dbReference>
<dbReference type="InterPro" id="IPR035979">
    <property type="entry name" value="RBD_domain_sf"/>
</dbReference>
<name>A0ABP0VYQ0_9BRYO</name>
<dbReference type="InterPro" id="IPR000504">
    <property type="entry name" value="RRM_dom"/>
</dbReference>
<protein>
    <recommendedName>
        <fullName evidence="3">RRM domain-containing protein</fullName>
    </recommendedName>
</protein>
<dbReference type="InterPro" id="IPR048289">
    <property type="entry name" value="RRM2_NsCP33-like"/>
</dbReference>
<dbReference type="InterPro" id="IPR052462">
    <property type="entry name" value="SLIRP/GR-RBP-like"/>
</dbReference>
<evidence type="ECO:0000313" key="4">
    <source>
        <dbReference type="EMBL" id="CAK9259629.1"/>
    </source>
</evidence>
<dbReference type="Gene3D" id="3.30.70.330">
    <property type="match status" value="1"/>
</dbReference>
<accession>A0ABP0VYQ0</accession>
<organism evidence="4 5">
    <name type="scientific">Sphagnum jensenii</name>
    <dbReference type="NCBI Taxonomy" id="128206"/>
    <lineage>
        <taxon>Eukaryota</taxon>
        <taxon>Viridiplantae</taxon>
        <taxon>Streptophyta</taxon>
        <taxon>Embryophyta</taxon>
        <taxon>Bryophyta</taxon>
        <taxon>Sphagnophytina</taxon>
        <taxon>Sphagnopsida</taxon>
        <taxon>Sphagnales</taxon>
        <taxon>Sphagnaceae</taxon>
        <taxon>Sphagnum</taxon>
    </lineage>
</organism>